<reference evidence="5" key="1">
    <citation type="submission" date="2021-04" db="EMBL/GenBank/DDBJ databases">
        <title>Draft genome of Fusarium avenaceum strain F156N33, isolated from an atmospheric sample in Virginia.</title>
        <authorList>
            <person name="Yang S."/>
            <person name="Vinatzer B.A."/>
            <person name="Coleman J."/>
        </authorList>
    </citation>
    <scope>NUCLEOTIDE SEQUENCE</scope>
    <source>
        <strain evidence="5">F156N33</strain>
    </source>
</reference>
<dbReference type="GO" id="GO:0005794">
    <property type="term" value="C:Golgi apparatus"/>
    <property type="evidence" value="ECO:0007669"/>
    <property type="project" value="TreeGrafter"/>
</dbReference>
<dbReference type="InterPro" id="IPR029044">
    <property type="entry name" value="Nucleotide-diphossugar_trans"/>
</dbReference>
<evidence type="ECO:0000313" key="5">
    <source>
        <dbReference type="EMBL" id="KAG5662955.1"/>
    </source>
</evidence>
<protein>
    <recommendedName>
        <fullName evidence="7">Glycolipid 2-alpha-mannosyltransferase</fullName>
    </recommendedName>
</protein>
<dbReference type="Gene3D" id="3.90.550.10">
    <property type="entry name" value="Spore Coat Polysaccharide Biosynthesis Protein SpsA, Chain A"/>
    <property type="match status" value="1"/>
</dbReference>
<dbReference type="Proteomes" id="UP000782241">
    <property type="component" value="Unassembled WGS sequence"/>
</dbReference>
<dbReference type="GO" id="GO:0000032">
    <property type="term" value="P:cell wall mannoprotein biosynthetic process"/>
    <property type="evidence" value="ECO:0007669"/>
    <property type="project" value="TreeGrafter"/>
</dbReference>
<comment type="similarity">
    <text evidence="1">Belongs to the glycosyltransferase 15 family.</text>
</comment>
<proteinExistence type="inferred from homology"/>
<dbReference type="InterPro" id="IPR002685">
    <property type="entry name" value="Glyco_trans_15"/>
</dbReference>
<evidence type="ECO:0000313" key="6">
    <source>
        <dbReference type="Proteomes" id="UP000782241"/>
    </source>
</evidence>
<dbReference type="GO" id="GO:0000026">
    <property type="term" value="F:alpha-1,2-mannosyltransferase activity"/>
    <property type="evidence" value="ECO:0007669"/>
    <property type="project" value="TreeGrafter"/>
</dbReference>
<dbReference type="AlphaFoldDB" id="A0A9P7KVR4"/>
<organism evidence="5 6">
    <name type="scientific">Fusarium avenaceum</name>
    <dbReference type="NCBI Taxonomy" id="40199"/>
    <lineage>
        <taxon>Eukaryota</taxon>
        <taxon>Fungi</taxon>
        <taxon>Dikarya</taxon>
        <taxon>Ascomycota</taxon>
        <taxon>Pezizomycotina</taxon>
        <taxon>Sordariomycetes</taxon>
        <taxon>Hypocreomycetidae</taxon>
        <taxon>Hypocreales</taxon>
        <taxon>Nectriaceae</taxon>
        <taxon>Fusarium</taxon>
        <taxon>Fusarium tricinctum species complex</taxon>
    </lineage>
</organism>
<evidence type="ECO:0008006" key="7">
    <source>
        <dbReference type="Google" id="ProtNLM"/>
    </source>
</evidence>
<sequence length="525" mass="59450">MLALACCCFEAARIFSSGHVNYLSQLLSTEVLKALTLPRNYPAFLIIVKLKLGSTKHSTLNPALPFTMAKVPCFTFWWAGAITLLHLALFVCGSALSSSADAPLRAALVTVVGEADLPATLFSIKQIEDNFNNRHLYDWVFFSVHDLPEKFKEQTSNATNATCLFEVIPKENWDVPGWTDLPQLASSQELNADHKFAANKSNTFVRQMKRWSSAPFAKERRLKNYEWFWRVEPGAQLKQNVPFDVFRLMRDNDIAYGFNRDILNQANMSHLSPRVKSFVNKHPELLHKESDISWLIQNDTTLAIESTLLDDGFEDLVDEDSDELRSRDDSVHGIEAEDEGDETSWLGGCFASWLSDTYGHSLYPTFEIGSLAFFRSPHHVAFFDHLDSAGDFQYRRVEDVPVHSLSASMFLPRESVWNFRTKDIQLRTQSGREALWAGPVTGNDESTKDCDNTDSSDSVDQKDGAFEAIKPLYETWDILALDVKRQTGTPHLISGNTWMGKKDEYEGEEHGFSWLVEKMLSDVFG</sequence>
<name>A0A9P7KVR4_9HYPO</name>
<dbReference type="Pfam" id="PF01793">
    <property type="entry name" value="Glyco_transf_15"/>
    <property type="match status" value="2"/>
</dbReference>
<keyword evidence="3" id="KW-0808">Transferase</keyword>
<accession>A0A9P7KVR4</accession>
<dbReference type="GO" id="GO:0006487">
    <property type="term" value="P:protein N-linked glycosylation"/>
    <property type="evidence" value="ECO:0007669"/>
    <property type="project" value="TreeGrafter"/>
</dbReference>
<keyword evidence="2" id="KW-0328">Glycosyltransferase</keyword>
<dbReference type="SUPFAM" id="SSF53448">
    <property type="entry name" value="Nucleotide-diphospho-sugar transferases"/>
    <property type="match status" value="1"/>
</dbReference>
<evidence type="ECO:0000256" key="3">
    <source>
        <dbReference type="ARBA" id="ARBA00022679"/>
    </source>
</evidence>
<keyword evidence="6" id="KW-1185">Reference proteome</keyword>
<dbReference type="EMBL" id="JAGPUO010000004">
    <property type="protein sequence ID" value="KAG5662955.1"/>
    <property type="molecule type" value="Genomic_DNA"/>
</dbReference>
<feature type="region of interest" description="Disordered" evidence="4">
    <location>
        <begin position="436"/>
        <end position="459"/>
    </location>
</feature>
<comment type="caution">
    <text evidence="5">The sequence shown here is derived from an EMBL/GenBank/DDBJ whole genome shotgun (WGS) entry which is preliminary data.</text>
</comment>
<dbReference type="PANTHER" id="PTHR31121:SF7">
    <property type="entry name" value="MANNOSYLTRANSFERASE KTR4-RELATED"/>
    <property type="match status" value="1"/>
</dbReference>
<dbReference type="GO" id="GO:0016020">
    <property type="term" value="C:membrane"/>
    <property type="evidence" value="ECO:0007669"/>
    <property type="project" value="InterPro"/>
</dbReference>
<evidence type="ECO:0000256" key="1">
    <source>
        <dbReference type="ARBA" id="ARBA00007677"/>
    </source>
</evidence>
<dbReference type="GO" id="GO:0006493">
    <property type="term" value="P:protein O-linked glycosylation"/>
    <property type="evidence" value="ECO:0007669"/>
    <property type="project" value="TreeGrafter"/>
</dbReference>
<evidence type="ECO:0000256" key="2">
    <source>
        <dbReference type="ARBA" id="ARBA00022676"/>
    </source>
</evidence>
<gene>
    <name evidence="5" type="ORF">KAF25_000891</name>
</gene>
<dbReference type="PANTHER" id="PTHR31121">
    <property type="entry name" value="ALPHA-1,2 MANNOSYLTRANSFERASE KTR1"/>
    <property type="match status" value="1"/>
</dbReference>
<evidence type="ECO:0000256" key="4">
    <source>
        <dbReference type="SAM" id="MobiDB-lite"/>
    </source>
</evidence>